<evidence type="ECO:0000313" key="4">
    <source>
        <dbReference type="Proteomes" id="UP001497457"/>
    </source>
</evidence>
<evidence type="ECO:0000313" key="2">
    <source>
        <dbReference type="EMBL" id="CAL5019286.1"/>
    </source>
</evidence>
<keyword evidence="4" id="KW-1185">Reference proteome</keyword>
<dbReference type="Gene3D" id="3.10.110.10">
    <property type="entry name" value="Ubiquitin Conjugating Enzyme"/>
    <property type="match status" value="1"/>
</dbReference>
<dbReference type="PROSITE" id="PS50127">
    <property type="entry name" value="UBC_2"/>
    <property type="match status" value="1"/>
</dbReference>
<dbReference type="Proteomes" id="UP001497457">
    <property type="component" value="Chromosome 3rd"/>
</dbReference>
<dbReference type="InterPro" id="IPR000608">
    <property type="entry name" value="UBC"/>
</dbReference>
<sequence length="268" mass="30950">MEPHIGRIRRELRKIWVDPPAFCRPGASPVTDLLHWEVVIDGPDGSPYAGGTFPVDIDFVNINYPLSPPKITFKTKVYHPNIDSRGEMTLDIFQYKNWRAAMTVHELLLHIVSVLYDPMLDGRPVNDKVNDVYESDIEQYEQMACAWTWKYSSAPIVSYYPTEEDERRLDRCAAAAAKRAADAEAERWRRYDEERRRRRQEEEEMLERAAALSAARRKRIASLLPLVTLKRVAAFLQRWSVALPFATSRKRFSSAVLPLSNYSGRACF</sequence>
<dbReference type="EMBL" id="OZ075114">
    <property type="protein sequence ID" value="CAL5055591.1"/>
    <property type="molecule type" value="Genomic_DNA"/>
</dbReference>
<name>A0ABC9EE70_9POAL</name>
<organism evidence="3 4">
    <name type="scientific">Urochloa decumbens</name>
    <dbReference type="NCBI Taxonomy" id="240449"/>
    <lineage>
        <taxon>Eukaryota</taxon>
        <taxon>Viridiplantae</taxon>
        <taxon>Streptophyta</taxon>
        <taxon>Embryophyta</taxon>
        <taxon>Tracheophyta</taxon>
        <taxon>Spermatophyta</taxon>
        <taxon>Magnoliopsida</taxon>
        <taxon>Liliopsida</taxon>
        <taxon>Poales</taxon>
        <taxon>Poaceae</taxon>
        <taxon>PACMAD clade</taxon>
        <taxon>Panicoideae</taxon>
        <taxon>Panicodae</taxon>
        <taxon>Paniceae</taxon>
        <taxon>Melinidinae</taxon>
        <taxon>Urochloa</taxon>
    </lineage>
</organism>
<proteinExistence type="predicted"/>
<dbReference type="Pfam" id="PF00179">
    <property type="entry name" value="UQ_con"/>
    <property type="match status" value="1"/>
</dbReference>
<gene>
    <name evidence="2" type="ORF">URODEC1_LOCUS74660</name>
    <name evidence="3" type="ORF">URODEC1_LOCUS94513</name>
</gene>
<dbReference type="Proteomes" id="UP001497457">
    <property type="component" value="Chromosome 4rd"/>
</dbReference>
<dbReference type="SUPFAM" id="SSF54495">
    <property type="entry name" value="UBC-like"/>
    <property type="match status" value="1"/>
</dbReference>
<feature type="domain" description="UBC core" evidence="1">
    <location>
        <begin position="3"/>
        <end position="153"/>
    </location>
</feature>
<evidence type="ECO:0000313" key="3">
    <source>
        <dbReference type="EMBL" id="CAL5055591.1"/>
    </source>
</evidence>
<dbReference type="SMART" id="SM00212">
    <property type="entry name" value="UBCc"/>
    <property type="match status" value="1"/>
</dbReference>
<dbReference type="PANTHER" id="PTHR24068">
    <property type="entry name" value="UBIQUITIN-CONJUGATING ENZYME E2"/>
    <property type="match status" value="1"/>
</dbReference>
<protein>
    <recommendedName>
        <fullName evidence="1">UBC core domain-containing protein</fullName>
    </recommendedName>
</protein>
<evidence type="ECO:0000259" key="1">
    <source>
        <dbReference type="PROSITE" id="PS50127"/>
    </source>
</evidence>
<reference evidence="3 4" key="2">
    <citation type="submission" date="2024-10" db="EMBL/GenBank/DDBJ databases">
        <authorList>
            <person name="Ryan C."/>
        </authorList>
    </citation>
    <scope>NUCLEOTIDE SEQUENCE [LARGE SCALE GENOMIC DNA]</scope>
</reference>
<dbReference type="EMBL" id="OZ075113">
    <property type="protein sequence ID" value="CAL5019286.1"/>
    <property type="molecule type" value="Genomic_DNA"/>
</dbReference>
<accession>A0ABC9EE70</accession>
<dbReference type="InterPro" id="IPR016135">
    <property type="entry name" value="UBQ-conjugating_enzyme/RWD"/>
</dbReference>
<reference evidence="4" key="1">
    <citation type="submission" date="2024-06" db="EMBL/GenBank/DDBJ databases">
        <authorList>
            <person name="Ryan C."/>
        </authorList>
    </citation>
    <scope>NUCLEOTIDE SEQUENCE [LARGE SCALE GENOMIC DNA]</scope>
</reference>
<dbReference type="AlphaFoldDB" id="A0ABC9EE70"/>